<protein>
    <submittedName>
        <fullName evidence="1">Uncharacterized protein</fullName>
    </submittedName>
</protein>
<dbReference type="Proteomes" id="UP001049176">
    <property type="component" value="Chromosome 7"/>
</dbReference>
<accession>A0A9P7RUQ2</accession>
<keyword evidence="2" id="KW-1185">Reference proteome</keyword>
<comment type="caution">
    <text evidence="1">The sequence shown here is derived from an EMBL/GenBank/DDBJ whole genome shotgun (WGS) entry which is preliminary data.</text>
</comment>
<dbReference type="AlphaFoldDB" id="A0A9P7RUQ2"/>
<reference evidence="1" key="1">
    <citation type="journal article" date="2021" name="Genome Biol. Evol.">
        <title>The assembled and annotated genome of the fairy-ring fungus Marasmius oreades.</title>
        <authorList>
            <person name="Hiltunen M."/>
            <person name="Ament-Velasquez S.L."/>
            <person name="Johannesson H."/>
        </authorList>
    </citation>
    <scope>NUCLEOTIDE SEQUENCE</scope>
    <source>
        <strain evidence="1">03SP1</strain>
    </source>
</reference>
<dbReference type="OrthoDB" id="2987506at2759"/>
<evidence type="ECO:0000313" key="1">
    <source>
        <dbReference type="EMBL" id="KAG7090104.1"/>
    </source>
</evidence>
<dbReference type="KEGG" id="more:E1B28_011716"/>
<name>A0A9P7RUQ2_9AGAR</name>
<dbReference type="EMBL" id="CM032187">
    <property type="protein sequence ID" value="KAG7090104.1"/>
    <property type="molecule type" value="Genomic_DNA"/>
</dbReference>
<dbReference type="RefSeq" id="XP_043006574.1">
    <property type="nucleotide sequence ID" value="XM_043156772.1"/>
</dbReference>
<evidence type="ECO:0000313" key="2">
    <source>
        <dbReference type="Proteomes" id="UP001049176"/>
    </source>
</evidence>
<proteinExistence type="predicted"/>
<gene>
    <name evidence="1" type="ORF">E1B28_011716</name>
</gene>
<organism evidence="1 2">
    <name type="scientific">Marasmius oreades</name>
    <name type="common">fairy-ring Marasmius</name>
    <dbReference type="NCBI Taxonomy" id="181124"/>
    <lineage>
        <taxon>Eukaryota</taxon>
        <taxon>Fungi</taxon>
        <taxon>Dikarya</taxon>
        <taxon>Basidiomycota</taxon>
        <taxon>Agaricomycotina</taxon>
        <taxon>Agaricomycetes</taxon>
        <taxon>Agaricomycetidae</taxon>
        <taxon>Agaricales</taxon>
        <taxon>Marasmiineae</taxon>
        <taxon>Marasmiaceae</taxon>
        <taxon>Marasmius</taxon>
    </lineage>
</organism>
<dbReference type="GeneID" id="66080791"/>
<sequence>MSDNQYSLKVYISDESLTALKEYGYRLCIAKEVNGKYNVVFQGVNKLLFQNTFRFEDRYRVFGTNSFSDGALVEASTKKNPILGGQEITLSSAGVFGPASGPVNPAAGFTVHNQYTDPIHFGVDALIGSEYSSIYVAEKPVLSGDVFLTPKKKLLVWFEQNLETDMMISRAITNSIRVSSYLSLLWDFNRLTENASPLYLQLDFTTTSDITINYTAPKDAPAKGVWSYGPLVVLGQTYHPETNTFSLTPAILPTAEELVQLTKLLQLEPPSQSGGRLAITNGDAQGKN</sequence>